<reference evidence="1" key="1">
    <citation type="submission" date="2020-08" db="EMBL/GenBank/DDBJ databases">
        <title>Multicomponent nature underlies the extraordinary mechanical properties of spider dragline silk.</title>
        <authorList>
            <person name="Kono N."/>
            <person name="Nakamura H."/>
            <person name="Mori M."/>
            <person name="Yoshida Y."/>
            <person name="Ohtoshi R."/>
            <person name="Malay A.D."/>
            <person name="Moran D.A.P."/>
            <person name="Tomita M."/>
            <person name="Numata K."/>
            <person name="Arakawa K."/>
        </authorList>
    </citation>
    <scope>NUCLEOTIDE SEQUENCE</scope>
</reference>
<dbReference type="Proteomes" id="UP000887013">
    <property type="component" value="Unassembled WGS sequence"/>
</dbReference>
<organism evidence="1 2">
    <name type="scientific">Nephila pilipes</name>
    <name type="common">Giant wood spider</name>
    <name type="synonym">Nephila maculata</name>
    <dbReference type="NCBI Taxonomy" id="299642"/>
    <lineage>
        <taxon>Eukaryota</taxon>
        <taxon>Metazoa</taxon>
        <taxon>Ecdysozoa</taxon>
        <taxon>Arthropoda</taxon>
        <taxon>Chelicerata</taxon>
        <taxon>Arachnida</taxon>
        <taxon>Araneae</taxon>
        <taxon>Araneomorphae</taxon>
        <taxon>Entelegynae</taxon>
        <taxon>Araneoidea</taxon>
        <taxon>Nephilidae</taxon>
        <taxon>Nephila</taxon>
    </lineage>
</organism>
<protein>
    <submittedName>
        <fullName evidence="1">Uncharacterized protein</fullName>
    </submittedName>
</protein>
<dbReference type="EMBL" id="BMAW01065638">
    <property type="protein sequence ID" value="GFT51315.1"/>
    <property type="molecule type" value="Genomic_DNA"/>
</dbReference>
<name>A0A8X6P7B6_NEPPI</name>
<accession>A0A8X6P7B6</accession>
<gene>
    <name evidence="1" type="ORF">NPIL_213981</name>
</gene>
<sequence length="105" mass="11784">MPKPAAAIAIGKHTSPLPSHLASFWVHWCVAYTCLYINMCCFDSFFFILLGRPLSVLLVARHGIVPKEIATVAPRDSEEVRKGDGLDKGEYNFSLFVLYRLIVNE</sequence>
<dbReference type="AlphaFoldDB" id="A0A8X6P7B6"/>
<comment type="caution">
    <text evidence="1">The sequence shown here is derived from an EMBL/GenBank/DDBJ whole genome shotgun (WGS) entry which is preliminary data.</text>
</comment>
<proteinExistence type="predicted"/>
<keyword evidence="2" id="KW-1185">Reference proteome</keyword>
<evidence type="ECO:0000313" key="2">
    <source>
        <dbReference type="Proteomes" id="UP000887013"/>
    </source>
</evidence>
<evidence type="ECO:0000313" key="1">
    <source>
        <dbReference type="EMBL" id="GFT51315.1"/>
    </source>
</evidence>